<accession>A0A7U4LG52</accession>
<keyword evidence="3" id="KW-1185">Reference proteome</keyword>
<keyword evidence="1" id="KW-0812">Transmembrane</keyword>
<name>A0A7U4LG52_9SPHN</name>
<dbReference type="OrthoDB" id="7198805at2"/>
<keyword evidence="1" id="KW-1133">Transmembrane helix</keyword>
<dbReference type="EMBL" id="CP010836">
    <property type="protein sequence ID" value="AJP73197.1"/>
    <property type="molecule type" value="Genomic_DNA"/>
</dbReference>
<reference evidence="2 3" key="2">
    <citation type="submission" date="2015-02" db="EMBL/GenBank/DDBJ databases">
        <title>The complete genome of Sphingomonas hengshuiensis sp. WHSC-8 isolated from soil of Hengshui Lake.</title>
        <authorList>
            <person name="Wei S."/>
            <person name="Guo J."/>
            <person name="Su C."/>
            <person name="Wu R."/>
            <person name="Zhang Z."/>
            <person name="Liang K."/>
            <person name="Li H."/>
            <person name="Wang T."/>
            <person name="Liu H."/>
            <person name="Zhang C."/>
            <person name="Li Z."/>
            <person name="Wang Q."/>
            <person name="Meng J."/>
        </authorList>
    </citation>
    <scope>NUCLEOTIDE SEQUENCE [LARGE SCALE GENOMIC DNA]</scope>
    <source>
        <strain evidence="2 3">WHSC-8</strain>
    </source>
</reference>
<evidence type="ECO:0000313" key="2">
    <source>
        <dbReference type="EMBL" id="AJP73197.1"/>
    </source>
</evidence>
<evidence type="ECO:0000313" key="3">
    <source>
        <dbReference type="Proteomes" id="UP000032300"/>
    </source>
</evidence>
<organism evidence="2 3">
    <name type="scientific">Sphingomonas hengshuiensis</name>
    <dbReference type="NCBI Taxonomy" id="1609977"/>
    <lineage>
        <taxon>Bacteria</taxon>
        <taxon>Pseudomonadati</taxon>
        <taxon>Pseudomonadota</taxon>
        <taxon>Alphaproteobacteria</taxon>
        <taxon>Sphingomonadales</taxon>
        <taxon>Sphingomonadaceae</taxon>
        <taxon>Sphingomonas</taxon>
    </lineage>
</organism>
<proteinExistence type="predicted"/>
<dbReference type="AlphaFoldDB" id="A0A7U4LG52"/>
<dbReference type="RefSeq" id="WP_044333905.1">
    <property type="nucleotide sequence ID" value="NZ_CP010836.1"/>
</dbReference>
<dbReference type="Proteomes" id="UP000032300">
    <property type="component" value="Chromosome"/>
</dbReference>
<keyword evidence="1" id="KW-0472">Membrane</keyword>
<reference evidence="2 3" key="1">
    <citation type="journal article" date="2015" name="Int. J. Syst. Evol. Microbiol.">
        <title>Sphingomonas hengshuiensis sp. nov., isolated from lake wetland.</title>
        <authorList>
            <person name="Wei S."/>
            <person name="Wang T."/>
            <person name="Liu H."/>
            <person name="Zhang C."/>
            <person name="Guo J."/>
            <person name="Wang Q."/>
            <person name="Liang K."/>
            <person name="Zhang Z."/>
        </authorList>
    </citation>
    <scope>NUCLEOTIDE SEQUENCE [LARGE SCALE GENOMIC DNA]</scope>
    <source>
        <strain evidence="2 3">WHSC-8</strain>
    </source>
</reference>
<evidence type="ECO:0008006" key="4">
    <source>
        <dbReference type="Google" id="ProtNLM"/>
    </source>
</evidence>
<dbReference type="KEGG" id="sphi:TS85_17480"/>
<feature type="transmembrane region" description="Helical" evidence="1">
    <location>
        <begin position="251"/>
        <end position="271"/>
    </location>
</feature>
<evidence type="ECO:0000256" key="1">
    <source>
        <dbReference type="SAM" id="Phobius"/>
    </source>
</evidence>
<sequence length="382" mass="40169">MSAASANPAPFAARTMLVVVVLAVTGFLSYALLSAYADDLRPTRGTGTHALSTSAVGFAGVAELVRRTRGEVRFARSEAEVASEGVLVLTPGPDTDPAAVKRILDLRSDLTTIVILPKWRVAPLPNKPAWVQSTGTLPPVLAAMPVSLSAKVTIGEGRSGFRTLSGPDLDSAYDSPEGDVLAAYLDDSLAIFVADPDLFDNRGLATLAGAERALDILGQAAAEDSPIAFDLTLHGFGRNPNLLKLAVEPPFLPLTLCILLAALLAGWHAMLRFGPVAVPERALAFGKRALADNGAALLRLARRRHCTGERYAHLVRDSVAADTGAPAGLSGPALDAYLDRLPHGGEPYSQLAARAADARDTAALLSAARALYHWKRTVTRGH</sequence>
<protein>
    <recommendedName>
        <fullName evidence="4">DUF4350 domain-containing protein</fullName>
    </recommendedName>
</protein>
<gene>
    <name evidence="2" type="ORF">TS85_17480</name>
</gene>